<dbReference type="Ensembl" id="ENSTNIT00000003541.1">
    <property type="protein sequence ID" value="ENSTNIP00000003721.1"/>
    <property type="gene ID" value="ENSTNIG00000000481.1"/>
</dbReference>
<dbReference type="InParanoid" id="H3C651"/>
<name>H3C651_TETNG</name>
<sequence>MQRAVEATVHIHRFPVGSSFWILLFRADRRQVWKKTCDLCNDGIPSSCYHHSNVFKFLDNVLHPLLHHWFRTGFQLCICICTGHRNPSWRSTHHVLSSGCLR</sequence>
<keyword evidence="2" id="KW-1185">Reference proteome</keyword>
<reference evidence="2" key="1">
    <citation type="journal article" date="2004" name="Nature">
        <title>Genome duplication in the teleost fish Tetraodon nigroviridis reveals the early vertebrate proto-karyotype.</title>
        <authorList>
            <person name="Jaillon O."/>
            <person name="Aury J.-M."/>
            <person name="Brunet F."/>
            <person name="Petit J.-L."/>
            <person name="Stange-Thomann N."/>
            <person name="Mauceli E."/>
            <person name="Bouneau L."/>
            <person name="Fischer C."/>
            <person name="Ozouf-Costaz C."/>
            <person name="Bernot A."/>
            <person name="Nicaud S."/>
            <person name="Jaffe D."/>
            <person name="Fisher S."/>
            <person name="Lutfalla G."/>
            <person name="Dossat C."/>
            <person name="Segurens B."/>
            <person name="Dasilva C."/>
            <person name="Salanoubat M."/>
            <person name="Levy M."/>
            <person name="Boudet N."/>
            <person name="Castellano S."/>
            <person name="Anthouard V."/>
            <person name="Jubin C."/>
            <person name="Castelli V."/>
            <person name="Katinka M."/>
            <person name="Vacherie B."/>
            <person name="Biemont C."/>
            <person name="Skalli Z."/>
            <person name="Cattolico L."/>
            <person name="Poulain J."/>
            <person name="De Berardinis V."/>
            <person name="Cruaud C."/>
            <person name="Duprat S."/>
            <person name="Brottier P."/>
            <person name="Coutanceau J.-P."/>
            <person name="Gouzy J."/>
            <person name="Parra G."/>
            <person name="Lardier G."/>
            <person name="Chapple C."/>
            <person name="McKernan K.J."/>
            <person name="McEwan P."/>
            <person name="Bosak S."/>
            <person name="Kellis M."/>
            <person name="Volff J.-N."/>
            <person name="Guigo R."/>
            <person name="Zody M.C."/>
            <person name="Mesirov J."/>
            <person name="Lindblad-Toh K."/>
            <person name="Birren B."/>
            <person name="Nusbaum C."/>
            <person name="Kahn D."/>
            <person name="Robinson-Rechavi M."/>
            <person name="Laudet V."/>
            <person name="Schachter V."/>
            <person name="Quetier F."/>
            <person name="Saurin W."/>
            <person name="Scarpelli C."/>
            <person name="Wincker P."/>
            <person name="Lander E.S."/>
            <person name="Weissenbach J."/>
            <person name="Roest Crollius H."/>
        </authorList>
    </citation>
    <scope>NUCLEOTIDE SEQUENCE [LARGE SCALE GENOMIC DNA]</scope>
</reference>
<organism evidence="1 2">
    <name type="scientific">Tetraodon nigroviridis</name>
    <name type="common">Spotted green pufferfish</name>
    <name type="synonym">Chelonodon nigroviridis</name>
    <dbReference type="NCBI Taxonomy" id="99883"/>
    <lineage>
        <taxon>Eukaryota</taxon>
        <taxon>Metazoa</taxon>
        <taxon>Chordata</taxon>
        <taxon>Craniata</taxon>
        <taxon>Vertebrata</taxon>
        <taxon>Euteleostomi</taxon>
        <taxon>Actinopterygii</taxon>
        <taxon>Neopterygii</taxon>
        <taxon>Teleostei</taxon>
        <taxon>Neoteleostei</taxon>
        <taxon>Acanthomorphata</taxon>
        <taxon>Eupercaria</taxon>
        <taxon>Tetraodontiformes</taxon>
        <taxon>Tetradontoidea</taxon>
        <taxon>Tetraodontidae</taxon>
        <taxon>Tetraodon</taxon>
    </lineage>
</organism>
<evidence type="ECO:0000313" key="1">
    <source>
        <dbReference type="Ensembl" id="ENSTNIP00000003721.1"/>
    </source>
</evidence>
<evidence type="ECO:0000313" key="2">
    <source>
        <dbReference type="Proteomes" id="UP000007303"/>
    </source>
</evidence>
<reference evidence="1" key="3">
    <citation type="submission" date="2025-09" db="UniProtKB">
        <authorList>
            <consortium name="Ensembl"/>
        </authorList>
    </citation>
    <scope>IDENTIFICATION</scope>
</reference>
<protein>
    <submittedName>
        <fullName evidence="1">Uncharacterized protein</fullName>
    </submittedName>
</protein>
<accession>H3C651</accession>
<dbReference type="Proteomes" id="UP000007303">
    <property type="component" value="Unassembled WGS sequence"/>
</dbReference>
<reference evidence="1" key="2">
    <citation type="submission" date="2025-08" db="UniProtKB">
        <authorList>
            <consortium name="Ensembl"/>
        </authorList>
    </citation>
    <scope>IDENTIFICATION</scope>
</reference>
<dbReference type="AlphaFoldDB" id="H3C651"/>
<proteinExistence type="predicted"/>
<dbReference type="HOGENOM" id="CLU_2276609_0_0_1"/>